<evidence type="ECO:0008006" key="4">
    <source>
        <dbReference type="Google" id="ProtNLM"/>
    </source>
</evidence>
<dbReference type="OrthoDB" id="3173976at2759"/>
<evidence type="ECO:0000313" key="2">
    <source>
        <dbReference type="EMBL" id="KIY73599.1"/>
    </source>
</evidence>
<feature type="region of interest" description="Disordered" evidence="1">
    <location>
        <begin position="430"/>
        <end position="464"/>
    </location>
</feature>
<organism evidence="2 3">
    <name type="scientific">Cylindrobasidium torrendii FP15055 ss-10</name>
    <dbReference type="NCBI Taxonomy" id="1314674"/>
    <lineage>
        <taxon>Eukaryota</taxon>
        <taxon>Fungi</taxon>
        <taxon>Dikarya</taxon>
        <taxon>Basidiomycota</taxon>
        <taxon>Agaricomycotina</taxon>
        <taxon>Agaricomycetes</taxon>
        <taxon>Agaricomycetidae</taxon>
        <taxon>Agaricales</taxon>
        <taxon>Marasmiineae</taxon>
        <taxon>Physalacriaceae</taxon>
        <taxon>Cylindrobasidium</taxon>
    </lineage>
</organism>
<dbReference type="InterPro" id="IPR011009">
    <property type="entry name" value="Kinase-like_dom_sf"/>
</dbReference>
<evidence type="ECO:0000256" key="1">
    <source>
        <dbReference type="SAM" id="MobiDB-lite"/>
    </source>
</evidence>
<dbReference type="Gene3D" id="1.10.510.10">
    <property type="entry name" value="Transferase(Phosphotransferase) domain 1"/>
    <property type="match status" value="1"/>
</dbReference>
<evidence type="ECO:0000313" key="3">
    <source>
        <dbReference type="Proteomes" id="UP000054007"/>
    </source>
</evidence>
<protein>
    <recommendedName>
        <fullName evidence="4">Protein kinase domain-containing protein</fullName>
    </recommendedName>
</protein>
<sequence length="464" mass="53692">MPRPFDGTYRVYDDWIDIKATLETAGYRLPAVYDGPRPAKETGPGYHKSISRRLLLDITRISDNRQFVAKRVGHCQASLALLSSNLPKDPRNHCVPLEEILEYDGRTWILIMPLLLPLGVPPFDTVGELMECLRQLFEGIQFMHEHRFTHGDIQFDNFMMSSTEMFPNGFQPTRTTRTRNGKWFHAPRSTRTRLWPRYYVIDFEYGWCCDFDDEGPAFNHKADYTRTPGQNPFPNDIHFLGSLLKERILEALLPKHSAFKADVLHFLWPLTLDMLHETPSLRPTIDDVVWRFSALLQTLTSSQLRQSVQRYSLITSWTSAARHSYRQLKYITLKVPPMPTKVPPPIRCIPPSLQSFYTRPLHDDEDDEGVDPKRRKFRELYRTPAHLRDPAEVEKLQPKGPRRMPLEELRVLQAKTMARIEGLEAMLREQEHEREEAANANAKATQDGVAETDVDLAPPIPPKT</sequence>
<keyword evidence="3" id="KW-1185">Reference proteome</keyword>
<dbReference type="Proteomes" id="UP000054007">
    <property type="component" value="Unassembled WGS sequence"/>
</dbReference>
<gene>
    <name evidence="2" type="ORF">CYLTODRAFT_386816</name>
</gene>
<dbReference type="SUPFAM" id="SSF56112">
    <property type="entry name" value="Protein kinase-like (PK-like)"/>
    <property type="match status" value="1"/>
</dbReference>
<dbReference type="AlphaFoldDB" id="A0A0D7BTU8"/>
<name>A0A0D7BTU8_9AGAR</name>
<dbReference type="EMBL" id="KN880435">
    <property type="protein sequence ID" value="KIY73599.1"/>
    <property type="molecule type" value="Genomic_DNA"/>
</dbReference>
<dbReference type="STRING" id="1314674.A0A0D7BTU8"/>
<accession>A0A0D7BTU8</accession>
<reference evidence="2 3" key="1">
    <citation type="journal article" date="2015" name="Fungal Genet. Biol.">
        <title>Evolution of novel wood decay mechanisms in Agaricales revealed by the genome sequences of Fistulina hepatica and Cylindrobasidium torrendii.</title>
        <authorList>
            <person name="Floudas D."/>
            <person name="Held B.W."/>
            <person name="Riley R."/>
            <person name="Nagy L.G."/>
            <person name="Koehler G."/>
            <person name="Ransdell A.S."/>
            <person name="Younus H."/>
            <person name="Chow J."/>
            <person name="Chiniquy J."/>
            <person name="Lipzen A."/>
            <person name="Tritt A."/>
            <person name="Sun H."/>
            <person name="Haridas S."/>
            <person name="LaButti K."/>
            <person name="Ohm R.A."/>
            <person name="Kues U."/>
            <person name="Blanchette R.A."/>
            <person name="Grigoriev I.V."/>
            <person name="Minto R.E."/>
            <person name="Hibbett D.S."/>
        </authorList>
    </citation>
    <scope>NUCLEOTIDE SEQUENCE [LARGE SCALE GENOMIC DNA]</scope>
    <source>
        <strain evidence="2 3">FP15055 ss-10</strain>
    </source>
</reference>
<proteinExistence type="predicted"/>